<gene>
    <name evidence="2" type="ORF">K491DRAFT_719891</name>
</gene>
<dbReference type="AlphaFoldDB" id="A0A6A6SUS1"/>
<keyword evidence="3" id="KW-1185">Reference proteome</keyword>
<dbReference type="PROSITE" id="PS00028">
    <property type="entry name" value="ZINC_FINGER_C2H2_1"/>
    <property type="match status" value="1"/>
</dbReference>
<dbReference type="InterPro" id="IPR013087">
    <property type="entry name" value="Znf_C2H2_type"/>
</dbReference>
<evidence type="ECO:0000259" key="1">
    <source>
        <dbReference type="PROSITE" id="PS00028"/>
    </source>
</evidence>
<organism evidence="2 3">
    <name type="scientific">Lophiostoma macrostomum CBS 122681</name>
    <dbReference type="NCBI Taxonomy" id="1314788"/>
    <lineage>
        <taxon>Eukaryota</taxon>
        <taxon>Fungi</taxon>
        <taxon>Dikarya</taxon>
        <taxon>Ascomycota</taxon>
        <taxon>Pezizomycotina</taxon>
        <taxon>Dothideomycetes</taxon>
        <taxon>Pleosporomycetidae</taxon>
        <taxon>Pleosporales</taxon>
        <taxon>Lophiostomataceae</taxon>
        <taxon>Lophiostoma</taxon>
    </lineage>
</organism>
<dbReference type="Proteomes" id="UP000799324">
    <property type="component" value="Unassembled WGS sequence"/>
</dbReference>
<evidence type="ECO:0000313" key="2">
    <source>
        <dbReference type="EMBL" id="KAF2651330.1"/>
    </source>
</evidence>
<dbReference type="EMBL" id="MU004428">
    <property type="protein sequence ID" value="KAF2651330.1"/>
    <property type="molecule type" value="Genomic_DNA"/>
</dbReference>
<name>A0A6A6SUS1_9PLEO</name>
<accession>A0A6A6SUS1</accession>
<feature type="domain" description="C2H2-type" evidence="1">
    <location>
        <begin position="152"/>
        <end position="173"/>
    </location>
</feature>
<sequence length="173" mass="20073">MRNDITIGFNNSLGLVCGTDLAFFAVRIGRRTFGQLSEYSQAADIFTTLRASVPYIIWRYPTTPHNTRNKVFAFLERLNLLELPVARQIAKQWDVTDVMDAILGQLSEPDHPRRLRCWACHKPVLVGLQQRSRDLVRHVCYAQCDDRVFTTCLECSLFFLTQQARVDHQQEYH</sequence>
<protein>
    <recommendedName>
        <fullName evidence="1">C2H2-type domain-containing protein</fullName>
    </recommendedName>
</protein>
<proteinExistence type="predicted"/>
<reference evidence="2" key="1">
    <citation type="journal article" date="2020" name="Stud. Mycol.">
        <title>101 Dothideomycetes genomes: a test case for predicting lifestyles and emergence of pathogens.</title>
        <authorList>
            <person name="Haridas S."/>
            <person name="Albert R."/>
            <person name="Binder M."/>
            <person name="Bloem J."/>
            <person name="Labutti K."/>
            <person name="Salamov A."/>
            <person name="Andreopoulos B."/>
            <person name="Baker S."/>
            <person name="Barry K."/>
            <person name="Bills G."/>
            <person name="Bluhm B."/>
            <person name="Cannon C."/>
            <person name="Castanera R."/>
            <person name="Culley D."/>
            <person name="Daum C."/>
            <person name="Ezra D."/>
            <person name="Gonzalez J."/>
            <person name="Henrissat B."/>
            <person name="Kuo A."/>
            <person name="Liang C."/>
            <person name="Lipzen A."/>
            <person name="Lutzoni F."/>
            <person name="Magnuson J."/>
            <person name="Mondo S."/>
            <person name="Nolan M."/>
            <person name="Ohm R."/>
            <person name="Pangilinan J."/>
            <person name="Park H.-J."/>
            <person name="Ramirez L."/>
            <person name="Alfaro M."/>
            <person name="Sun H."/>
            <person name="Tritt A."/>
            <person name="Yoshinaga Y."/>
            <person name="Zwiers L.-H."/>
            <person name="Turgeon B."/>
            <person name="Goodwin S."/>
            <person name="Spatafora J."/>
            <person name="Crous P."/>
            <person name="Grigoriev I."/>
        </authorList>
    </citation>
    <scope>NUCLEOTIDE SEQUENCE</scope>
    <source>
        <strain evidence="2">CBS 122681</strain>
    </source>
</reference>
<evidence type="ECO:0000313" key="3">
    <source>
        <dbReference type="Proteomes" id="UP000799324"/>
    </source>
</evidence>